<dbReference type="STRING" id="3885.V7C7J1"/>
<keyword evidence="3" id="KW-1185">Reference proteome</keyword>
<sequence>MKPKNTILIFSLSFLVLQLLAVARKNNEIEVLSPVNGDIQATISDASGLDICSEENNIVSLHLFGKQKSELASGCCTLLTCTTKGNASTRSVERLHAQPKKMRLRLTQL</sequence>
<evidence type="ECO:0000313" key="2">
    <source>
        <dbReference type="EMBL" id="ESW25225.1"/>
    </source>
</evidence>
<name>V7C7J1_PHAVU</name>
<feature type="chain" id="PRO_5004755054" evidence="1">
    <location>
        <begin position="24"/>
        <end position="109"/>
    </location>
</feature>
<accession>V7C7J1</accession>
<evidence type="ECO:0000256" key="1">
    <source>
        <dbReference type="SAM" id="SignalP"/>
    </source>
</evidence>
<protein>
    <submittedName>
        <fullName evidence="2">Uncharacterized protein</fullName>
    </submittedName>
</protein>
<reference evidence="3" key="1">
    <citation type="journal article" date="2014" name="Nat. Genet.">
        <title>A reference genome for common bean and genome-wide analysis of dual domestications.</title>
        <authorList>
            <person name="Schmutz J."/>
            <person name="McClean P.E."/>
            <person name="Mamidi S."/>
            <person name="Wu G.A."/>
            <person name="Cannon S.B."/>
            <person name="Grimwood J."/>
            <person name="Jenkins J."/>
            <person name="Shu S."/>
            <person name="Song Q."/>
            <person name="Chavarro C."/>
            <person name="Torres-Torres M."/>
            <person name="Geffroy V."/>
            <person name="Moghaddam S.M."/>
            <person name="Gao D."/>
            <person name="Abernathy B."/>
            <person name="Barry K."/>
            <person name="Blair M."/>
            <person name="Brick M.A."/>
            <person name="Chovatia M."/>
            <person name="Gepts P."/>
            <person name="Goodstein D.M."/>
            <person name="Gonzales M."/>
            <person name="Hellsten U."/>
            <person name="Hyten D.L."/>
            <person name="Jia G."/>
            <person name="Kelly J.D."/>
            <person name="Kudrna D."/>
            <person name="Lee R."/>
            <person name="Richard M.M."/>
            <person name="Miklas P.N."/>
            <person name="Osorno J.M."/>
            <person name="Rodrigues J."/>
            <person name="Thareau V."/>
            <person name="Urrea C.A."/>
            <person name="Wang M."/>
            <person name="Yu Y."/>
            <person name="Zhang M."/>
            <person name="Wing R.A."/>
            <person name="Cregan P.B."/>
            <person name="Rokhsar D.S."/>
            <person name="Jackson S.A."/>
        </authorList>
    </citation>
    <scope>NUCLEOTIDE SEQUENCE [LARGE SCALE GENOMIC DNA]</scope>
    <source>
        <strain evidence="3">cv. G19833</strain>
    </source>
</reference>
<organism evidence="2 3">
    <name type="scientific">Phaseolus vulgaris</name>
    <name type="common">Kidney bean</name>
    <name type="synonym">French bean</name>
    <dbReference type="NCBI Taxonomy" id="3885"/>
    <lineage>
        <taxon>Eukaryota</taxon>
        <taxon>Viridiplantae</taxon>
        <taxon>Streptophyta</taxon>
        <taxon>Embryophyta</taxon>
        <taxon>Tracheophyta</taxon>
        <taxon>Spermatophyta</taxon>
        <taxon>Magnoliopsida</taxon>
        <taxon>eudicotyledons</taxon>
        <taxon>Gunneridae</taxon>
        <taxon>Pentapetalae</taxon>
        <taxon>rosids</taxon>
        <taxon>fabids</taxon>
        <taxon>Fabales</taxon>
        <taxon>Fabaceae</taxon>
        <taxon>Papilionoideae</taxon>
        <taxon>50 kb inversion clade</taxon>
        <taxon>NPAAA clade</taxon>
        <taxon>indigoferoid/millettioid clade</taxon>
        <taxon>Phaseoleae</taxon>
        <taxon>Phaseolus</taxon>
    </lineage>
</organism>
<gene>
    <name evidence="2" type="ORF">PHAVU_003G017700g</name>
</gene>
<dbReference type="AlphaFoldDB" id="V7C7J1"/>
<feature type="signal peptide" evidence="1">
    <location>
        <begin position="1"/>
        <end position="23"/>
    </location>
</feature>
<proteinExistence type="predicted"/>
<dbReference type="eggNOG" id="KOG3881">
    <property type="taxonomic scope" value="Eukaryota"/>
</dbReference>
<dbReference type="OrthoDB" id="18388at2759"/>
<dbReference type="Proteomes" id="UP000000226">
    <property type="component" value="Chromosome 3"/>
</dbReference>
<dbReference type="Gramene" id="ESW25225">
    <property type="protein sequence ID" value="ESW25225"/>
    <property type="gene ID" value="PHAVU_003G017700g"/>
</dbReference>
<evidence type="ECO:0000313" key="3">
    <source>
        <dbReference type="Proteomes" id="UP000000226"/>
    </source>
</evidence>
<dbReference type="EMBL" id="CM002290">
    <property type="protein sequence ID" value="ESW25225.1"/>
    <property type="molecule type" value="Genomic_DNA"/>
</dbReference>
<keyword evidence="1" id="KW-0732">Signal</keyword>